<dbReference type="InterPro" id="IPR011029">
    <property type="entry name" value="DEATH-like_dom_sf"/>
</dbReference>
<feature type="compositionally biased region" description="Polar residues" evidence="1">
    <location>
        <begin position="89"/>
        <end position="99"/>
    </location>
</feature>
<evidence type="ECO:0000313" key="3">
    <source>
        <dbReference type="Ensembl" id="ENSSHAP00000044732.1"/>
    </source>
</evidence>
<dbReference type="InParanoid" id="A0A7N4Q0J1"/>
<dbReference type="SUPFAM" id="SSF47986">
    <property type="entry name" value="DEATH domain"/>
    <property type="match status" value="1"/>
</dbReference>
<dbReference type="AlphaFoldDB" id="A0A7N4Q0J1"/>
<organism evidence="3 4">
    <name type="scientific">Sarcophilus harrisii</name>
    <name type="common">Tasmanian devil</name>
    <name type="synonym">Sarcophilus laniarius</name>
    <dbReference type="NCBI Taxonomy" id="9305"/>
    <lineage>
        <taxon>Eukaryota</taxon>
        <taxon>Metazoa</taxon>
        <taxon>Chordata</taxon>
        <taxon>Craniata</taxon>
        <taxon>Vertebrata</taxon>
        <taxon>Euteleostomi</taxon>
        <taxon>Mammalia</taxon>
        <taxon>Metatheria</taxon>
        <taxon>Dasyuromorphia</taxon>
        <taxon>Dasyuridae</taxon>
        <taxon>Sarcophilus</taxon>
    </lineage>
</organism>
<keyword evidence="4" id="KW-1185">Reference proteome</keyword>
<sequence length="189" mass="21340">MDTQALPEARAAPRDSRSCIRLLRVERERLVTHLHNVQCLLDNLLVNEYFSGEDAEIVGACPTLPDKVRCLLGEPPPAQRSLGAGWNSEEGNPPTSNSDQEVRKMLDLVQSKGEEVCEYLIYVLQQIPDAFVDLQPWLEEIRFSSSELVRGRTVVNTDPGKPGRCWHTESPELYLPEARGVPAEFWQPF</sequence>
<accession>A0A7N4Q0J1</accession>
<proteinExistence type="predicted"/>
<name>A0A7N4Q0J1_SARHA</name>
<reference evidence="3" key="2">
    <citation type="submission" date="2025-08" db="UniProtKB">
        <authorList>
            <consortium name="Ensembl"/>
        </authorList>
    </citation>
    <scope>IDENTIFICATION</scope>
</reference>
<dbReference type="GO" id="GO:0042981">
    <property type="term" value="P:regulation of apoptotic process"/>
    <property type="evidence" value="ECO:0007669"/>
    <property type="project" value="InterPro"/>
</dbReference>
<dbReference type="GeneTree" id="ENSGT00940000179224"/>
<evidence type="ECO:0000256" key="1">
    <source>
        <dbReference type="SAM" id="MobiDB-lite"/>
    </source>
</evidence>
<reference evidence="3" key="3">
    <citation type="submission" date="2025-09" db="UniProtKB">
        <authorList>
            <consortium name="Ensembl"/>
        </authorList>
    </citation>
    <scope>IDENTIFICATION</scope>
</reference>
<protein>
    <recommendedName>
        <fullName evidence="2">CARD domain-containing protein</fullName>
    </recommendedName>
</protein>
<evidence type="ECO:0000313" key="4">
    <source>
        <dbReference type="Proteomes" id="UP000007648"/>
    </source>
</evidence>
<dbReference type="InterPro" id="IPR001315">
    <property type="entry name" value="CARD"/>
</dbReference>
<dbReference type="Proteomes" id="UP000007648">
    <property type="component" value="Unassembled WGS sequence"/>
</dbReference>
<dbReference type="PROSITE" id="PS50209">
    <property type="entry name" value="CARD"/>
    <property type="match status" value="1"/>
</dbReference>
<dbReference type="Ensembl" id="ENSSHAT00000045115.1">
    <property type="protein sequence ID" value="ENSSHAP00000044732.1"/>
    <property type="gene ID" value="ENSSHAG00000027969.1"/>
</dbReference>
<dbReference type="Pfam" id="PF00619">
    <property type="entry name" value="CARD"/>
    <property type="match status" value="1"/>
</dbReference>
<feature type="region of interest" description="Disordered" evidence="1">
    <location>
        <begin position="80"/>
        <end position="100"/>
    </location>
</feature>
<reference evidence="3 4" key="1">
    <citation type="journal article" date="2011" name="Proc. Natl. Acad. Sci. U.S.A.">
        <title>Genetic diversity and population structure of the endangered marsupial Sarcophilus harrisii (Tasmanian devil).</title>
        <authorList>
            <person name="Miller W."/>
            <person name="Hayes V.M."/>
            <person name="Ratan A."/>
            <person name="Petersen D.C."/>
            <person name="Wittekindt N.E."/>
            <person name="Miller J."/>
            <person name="Walenz B."/>
            <person name="Knight J."/>
            <person name="Qi J."/>
            <person name="Zhao F."/>
            <person name="Wang Q."/>
            <person name="Bedoya-Reina O.C."/>
            <person name="Katiyar N."/>
            <person name="Tomsho L.P."/>
            <person name="Kasson L.M."/>
            <person name="Hardie R.A."/>
            <person name="Woodbridge P."/>
            <person name="Tindall E.A."/>
            <person name="Bertelsen M.F."/>
            <person name="Dixon D."/>
            <person name="Pyecroft S."/>
            <person name="Helgen K.M."/>
            <person name="Lesk A.M."/>
            <person name="Pringle T.H."/>
            <person name="Patterson N."/>
            <person name="Zhang Y."/>
            <person name="Kreiss A."/>
            <person name="Woods G.M."/>
            <person name="Jones M.E."/>
            <person name="Schuster S.C."/>
        </authorList>
    </citation>
    <scope>NUCLEOTIDE SEQUENCE [LARGE SCALE GENOMIC DNA]</scope>
</reference>
<dbReference type="Gene3D" id="1.10.533.10">
    <property type="entry name" value="Death Domain, Fas"/>
    <property type="match status" value="2"/>
</dbReference>
<feature type="domain" description="CARD" evidence="2">
    <location>
        <begin position="21"/>
        <end position="126"/>
    </location>
</feature>
<evidence type="ECO:0000259" key="2">
    <source>
        <dbReference type="PROSITE" id="PS50209"/>
    </source>
</evidence>